<keyword evidence="2" id="KW-0520">NAD</keyword>
<dbReference type="PROSITE" id="PS50105">
    <property type="entry name" value="SAM_DOMAIN"/>
    <property type="match status" value="1"/>
</dbReference>
<feature type="region of interest" description="Disordered" evidence="4">
    <location>
        <begin position="84"/>
        <end position="109"/>
    </location>
</feature>
<evidence type="ECO:0000313" key="7">
    <source>
        <dbReference type="EMBL" id="KAK7895585.1"/>
    </source>
</evidence>
<organism evidence="7 8">
    <name type="scientific">Mugilogobius chulae</name>
    <name type="common">yellowstripe goby</name>
    <dbReference type="NCBI Taxonomy" id="88201"/>
    <lineage>
        <taxon>Eukaryota</taxon>
        <taxon>Metazoa</taxon>
        <taxon>Chordata</taxon>
        <taxon>Craniata</taxon>
        <taxon>Vertebrata</taxon>
        <taxon>Euteleostomi</taxon>
        <taxon>Actinopterygii</taxon>
        <taxon>Neopterygii</taxon>
        <taxon>Teleostei</taxon>
        <taxon>Neoteleostei</taxon>
        <taxon>Acanthomorphata</taxon>
        <taxon>Gobiaria</taxon>
        <taxon>Gobiiformes</taxon>
        <taxon>Gobioidei</taxon>
        <taxon>Gobiidae</taxon>
        <taxon>Gobionellinae</taxon>
        <taxon>Mugilogobius</taxon>
    </lineage>
</organism>
<dbReference type="GO" id="GO:0003950">
    <property type="term" value="F:NAD+ poly-ADP-ribosyltransferase activity"/>
    <property type="evidence" value="ECO:0007669"/>
    <property type="project" value="UniProtKB-UniRule"/>
</dbReference>
<evidence type="ECO:0000256" key="2">
    <source>
        <dbReference type="RuleBase" id="RU362114"/>
    </source>
</evidence>
<dbReference type="PANTHER" id="PTHR45740">
    <property type="entry name" value="POLY [ADP-RIBOSE] POLYMERASE"/>
    <property type="match status" value="1"/>
</dbReference>
<dbReference type="Gene3D" id="3.90.228.10">
    <property type="match status" value="1"/>
</dbReference>
<evidence type="ECO:0000259" key="6">
    <source>
        <dbReference type="PROSITE" id="PS51059"/>
    </source>
</evidence>
<name>A0AAW0NCD2_9GOBI</name>
<dbReference type="AlphaFoldDB" id="A0AAW0NCD2"/>
<accession>A0AAW0NCD2</accession>
<feature type="domain" description="PARP catalytic" evidence="6">
    <location>
        <begin position="242"/>
        <end position="361"/>
    </location>
</feature>
<dbReference type="Gene3D" id="1.10.150.50">
    <property type="entry name" value="Transcription Factor, Ets-1"/>
    <property type="match status" value="1"/>
</dbReference>
<comment type="caution">
    <text evidence="7">The sequence shown here is derived from an EMBL/GenBank/DDBJ whole genome shotgun (WGS) entry which is preliminary data.</text>
</comment>
<dbReference type="Pfam" id="PF07647">
    <property type="entry name" value="SAM_2"/>
    <property type="match status" value="1"/>
</dbReference>
<feature type="domain" description="SAM" evidence="5">
    <location>
        <begin position="182"/>
        <end position="219"/>
    </location>
</feature>
<keyword evidence="8" id="KW-1185">Reference proteome</keyword>
<dbReference type="EMBL" id="JBBPFD010000015">
    <property type="protein sequence ID" value="KAK7895585.1"/>
    <property type="molecule type" value="Genomic_DNA"/>
</dbReference>
<dbReference type="PANTHER" id="PTHR45740:SF17">
    <property type="entry name" value="POLY [ADP-RIBOSE] POLYMERASE TANKYRASE-2-LIKE"/>
    <property type="match status" value="1"/>
</dbReference>
<evidence type="ECO:0000256" key="4">
    <source>
        <dbReference type="SAM" id="MobiDB-lite"/>
    </source>
</evidence>
<keyword evidence="3" id="KW-0175">Coiled coil</keyword>
<dbReference type="GO" id="GO:0005634">
    <property type="term" value="C:nucleus"/>
    <property type="evidence" value="ECO:0007669"/>
    <property type="project" value="TreeGrafter"/>
</dbReference>
<dbReference type="Pfam" id="PF00644">
    <property type="entry name" value="PARP"/>
    <property type="match status" value="1"/>
</dbReference>
<dbReference type="SUPFAM" id="SSF56399">
    <property type="entry name" value="ADP-ribosylation"/>
    <property type="match status" value="1"/>
</dbReference>
<keyword evidence="2" id="KW-0808">Transferase</keyword>
<evidence type="ECO:0000256" key="1">
    <source>
        <dbReference type="ARBA" id="ARBA00024347"/>
    </source>
</evidence>
<dbReference type="InterPro" id="IPR051712">
    <property type="entry name" value="ARTD-AVP"/>
</dbReference>
<reference evidence="8" key="1">
    <citation type="submission" date="2024-04" db="EMBL/GenBank/DDBJ databases">
        <title>Salinicola lusitanus LLJ914,a marine bacterium isolated from the Okinawa Trough.</title>
        <authorList>
            <person name="Li J."/>
        </authorList>
    </citation>
    <scope>NUCLEOTIDE SEQUENCE [LARGE SCALE GENOMIC DNA]</scope>
</reference>
<keyword evidence="2" id="KW-0328">Glycosyltransferase</keyword>
<dbReference type="Proteomes" id="UP001460270">
    <property type="component" value="Unassembled WGS sequence"/>
</dbReference>
<dbReference type="InterPro" id="IPR001660">
    <property type="entry name" value="SAM"/>
</dbReference>
<comment type="similarity">
    <text evidence="1">Belongs to the ARTD/PARP family.</text>
</comment>
<protein>
    <recommendedName>
        <fullName evidence="2">Poly [ADP-ribose] polymerase</fullName>
        <shortName evidence="2">PARP</shortName>
        <ecNumber evidence="2">2.4.2.-</ecNumber>
    </recommendedName>
</protein>
<proteinExistence type="inferred from homology"/>
<dbReference type="SUPFAM" id="SSF47769">
    <property type="entry name" value="SAM/Pointed domain"/>
    <property type="match status" value="1"/>
</dbReference>
<evidence type="ECO:0000259" key="5">
    <source>
        <dbReference type="PROSITE" id="PS50105"/>
    </source>
</evidence>
<dbReference type="InterPro" id="IPR013761">
    <property type="entry name" value="SAM/pointed_sf"/>
</dbReference>
<evidence type="ECO:0000256" key="3">
    <source>
        <dbReference type="SAM" id="Coils"/>
    </source>
</evidence>
<dbReference type="InterPro" id="IPR012317">
    <property type="entry name" value="Poly(ADP-ribose)pol_cat_dom"/>
</dbReference>
<dbReference type="PROSITE" id="PS51059">
    <property type="entry name" value="PARP_CATALYTIC"/>
    <property type="match status" value="1"/>
</dbReference>
<sequence>MEDFDKQRDSFQQELDRKTQLVNSLTIDLARSENLKTEQLEDLRNTIEKKESEMENKKRMLEDNLVEAYRENQLLKSKLCNVRRTSTDEEEDKKPVVPSQELKKADEEVSRIPVSEAELRQTISNMEDSVSKLQQEQDDKTRSHFQTLSEISRRQKKSFNTSSKGSRLKLNGRRNSCVIENISLDVLADMGHEELKEIGINAYGHRHKLIKGIERLLGGQQGGNPYLTFHCSSQGTVLIDLCPDDKEFQSVEEELQSTIREHRDGGNAGGVFSRYNIIKIQKVVNKKLRERYTHRQKEIADENHNHHNERMLFHGSPFINAIIHKGFDERHAYIGGMFGAGIYFAENSSKTTVCVRHRGGT</sequence>
<evidence type="ECO:0000313" key="8">
    <source>
        <dbReference type="Proteomes" id="UP001460270"/>
    </source>
</evidence>
<dbReference type="GO" id="GO:1990404">
    <property type="term" value="F:NAD+-protein mono-ADP-ribosyltransferase activity"/>
    <property type="evidence" value="ECO:0007669"/>
    <property type="project" value="TreeGrafter"/>
</dbReference>
<gene>
    <name evidence="7" type="ORF">WMY93_020910</name>
</gene>
<dbReference type="EC" id="2.4.2.-" evidence="2"/>
<feature type="coiled-coil region" evidence="3">
    <location>
        <begin position="1"/>
        <end position="78"/>
    </location>
</feature>